<dbReference type="Pfam" id="PF00481">
    <property type="entry name" value="PP2C"/>
    <property type="match status" value="1"/>
</dbReference>
<keyword evidence="6" id="KW-1185">Reference proteome</keyword>
<dbReference type="GO" id="GO:0046872">
    <property type="term" value="F:metal ion binding"/>
    <property type="evidence" value="ECO:0007669"/>
    <property type="project" value="UniProtKB-KW"/>
</dbReference>
<protein>
    <submittedName>
        <fullName evidence="7">PPM-type phosphatase domain-containing protein</fullName>
    </submittedName>
</protein>
<dbReference type="SUPFAM" id="SSF81606">
    <property type="entry name" value="PP2C-like"/>
    <property type="match status" value="1"/>
</dbReference>
<evidence type="ECO:0000256" key="4">
    <source>
        <dbReference type="RuleBase" id="RU003465"/>
    </source>
</evidence>
<evidence type="ECO:0000259" key="5">
    <source>
        <dbReference type="PROSITE" id="PS51746"/>
    </source>
</evidence>
<dbReference type="PROSITE" id="PS51746">
    <property type="entry name" value="PPM_2"/>
    <property type="match status" value="1"/>
</dbReference>
<reference evidence="7" key="1">
    <citation type="submission" date="2022-11" db="UniProtKB">
        <authorList>
            <consortium name="WormBaseParasite"/>
        </authorList>
    </citation>
    <scope>IDENTIFICATION</scope>
</reference>
<dbReference type="InterPro" id="IPR036457">
    <property type="entry name" value="PPM-type-like_dom_sf"/>
</dbReference>
<organism evidence="6 7">
    <name type="scientific">Panagrolaimus superbus</name>
    <dbReference type="NCBI Taxonomy" id="310955"/>
    <lineage>
        <taxon>Eukaryota</taxon>
        <taxon>Metazoa</taxon>
        <taxon>Ecdysozoa</taxon>
        <taxon>Nematoda</taxon>
        <taxon>Chromadorea</taxon>
        <taxon>Rhabditida</taxon>
        <taxon>Tylenchina</taxon>
        <taxon>Panagrolaimomorpha</taxon>
        <taxon>Panagrolaimoidea</taxon>
        <taxon>Panagrolaimidae</taxon>
        <taxon>Panagrolaimus</taxon>
    </lineage>
</organism>
<dbReference type="GO" id="GO:0004722">
    <property type="term" value="F:protein serine/threonine phosphatase activity"/>
    <property type="evidence" value="ECO:0007669"/>
    <property type="project" value="InterPro"/>
</dbReference>
<evidence type="ECO:0000313" key="7">
    <source>
        <dbReference type="WBParaSite" id="PSU_v2.g10920.t1"/>
    </source>
</evidence>
<sequence length="241" mass="27012">MFSIFDGHGGDSVSDYLESKYSTHIFEKLLENDIITSDNEEYFKTIEKEITNGIHEVDNNIIKMDTARIYTGSTLCSAVIQNNKYLTIANVGDSRAVACDSQGNCITLTRDHKPSDEKEKQRIEDAGGAVTQIGEDCERVQGILAMTRSMGDASLKARKFLIVDPDVMTYHLTKDNFRFIIIASDGLFDVFEDEELIQKVNLYLQTNGNESFPKLAHFLCLEAINHGTEDNISVLIIKLSL</sequence>
<dbReference type="InterPro" id="IPR001932">
    <property type="entry name" value="PPM-type_phosphatase-like_dom"/>
</dbReference>
<proteinExistence type="inferred from homology"/>
<dbReference type="InterPro" id="IPR000222">
    <property type="entry name" value="PP2C_BS"/>
</dbReference>
<evidence type="ECO:0000256" key="1">
    <source>
        <dbReference type="ARBA" id="ARBA00022723"/>
    </source>
</evidence>
<evidence type="ECO:0000256" key="3">
    <source>
        <dbReference type="ARBA" id="ARBA00022912"/>
    </source>
</evidence>
<evidence type="ECO:0000313" key="6">
    <source>
        <dbReference type="Proteomes" id="UP000887577"/>
    </source>
</evidence>
<feature type="domain" description="PPM-type phosphatase" evidence="5">
    <location>
        <begin position="1"/>
        <end position="239"/>
    </location>
</feature>
<accession>A0A914XWL0</accession>
<dbReference type="CDD" id="cd00143">
    <property type="entry name" value="PP2Cc"/>
    <property type="match status" value="1"/>
</dbReference>
<comment type="similarity">
    <text evidence="4">Belongs to the PP2C family.</text>
</comment>
<dbReference type="Proteomes" id="UP000887577">
    <property type="component" value="Unplaced"/>
</dbReference>
<keyword evidence="2 4" id="KW-0378">Hydrolase</keyword>
<name>A0A914XWL0_9BILA</name>
<evidence type="ECO:0000256" key="2">
    <source>
        <dbReference type="ARBA" id="ARBA00022801"/>
    </source>
</evidence>
<dbReference type="PROSITE" id="PS01032">
    <property type="entry name" value="PPM_1"/>
    <property type="match status" value="1"/>
</dbReference>
<dbReference type="InterPro" id="IPR015655">
    <property type="entry name" value="PP2C"/>
</dbReference>
<dbReference type="SMART" id="SM00332">
    <property type="entry name" value="PP2Cc"/>
    <property type="match status" value="1"/>
</dbReference>
<keyword evidence="1" id="KW-0479">Metal-binding</keyword>
<dbReference type="WBParaSite" id="PSU_v2.g10920.t1">
    <property type="protein sequence ID" value="PSU_v2.g10920.t1"/>
    <property type="gene ID" value="PSU_v2.g10920"/>
</dbReference>
<dbReference type="AlphaFoldDB" id="A0A914XWL0"/>
<dbReference type="PANTHER" id="PTHR47992">
    <property type="entry name" value="PROTEIN PHOSPHATASE"/>
    <property type="match status" value="1"/>
</dbReference>
<dbReference type="Gene3D" id="3.60.40.10">
    <property type="entry name" value="PPM-type phosphatase domain"/>
    <property type="match status" value="1"/>
</dbReference>
<keyword evidence="3 4" id="KW-0904">Protein phosphatase</keyword>